<evidence type="ECO:0000313" key="2">
    <source>
        <dbReference type="Proteomes" id="UP000321089"/>
    </source>
</evidence>
<accession>A0A512TSL4</accession>
<evidence type="ECO:0000313" key="1">
    <source>
        <dbReference type="EMBL" id="GEQ23274.1"/>
    </source>
</evidence>
<reference evidence="1 2" key="1">
    <citation type="submission" date="2019-07" db="EMBL/GenBank/DDBJ databases">
        <title>Whole genome shotgun sequence of Clostridium butyricum NBRC 3858.</title>
        <authorList>
            <person name="Hosoyama A."/>
            <person name="Uohara A."/>
            <person name="Ohji S."/>
            <person name="Ichikawa N."/>
        </authorList>
    </citation>
    <scope>NUCLEOTIDE SEQUENCE [LARGE SCALE GENOMIC DNA]</scope>
    <source>
        <strain evidence="1 2">NBRC 3858</strain>
    </source>
</reference>
<proteinExistence type="predicted"/>
<organism evidence="1 2">
    <name type="scientific">Clostridium butyricum</name>
    <dbReference type="NCBI Taxonomy" id="1492"/>
    <lineage>
        <taxon>Bacteria</taxon>
        <taxon>Bacillati</taxon>
        <taxon>Bacillota</taxon>
        <taxon>Clostridia</taxon>
        <taxon>Eubacteriales</taxon>
        <taxon>Clostridiaceae</taxon>
        <taxon>Clostridium</taxon>
    </lineage>
</organism>
<dbReference type="AlphaFoldDB" id="A0A512TSL4"/>
<name>A0A512TSL4_CLOBU</name>
<dbReference type="EMBL" id="BKBC01000094">
    <property type="protein sequence ID" value="GEQ23274.1"/>
    <property type="molecule type" value="Genomic_DNA"/>
</dbReference>
<comment type="caution">
    <text evidence="1">The sequence shown here is derived from an EMBL/GenBank/DDBJ whole genome shotgun (WGS) entry which is preliminary data.</text>
</comment>
<gene>
    <name evidence="1" type="ORF">CBU02nite_37800</name>
</gene>
<protein>
    <submittedName>
        <fullName evidence="1">Uncharacterized protein</fullName>
    </submittedName>
</protein>
<dbReference type="RefSeq" id="WP_146869299.1">
    <property type="nucleotide sequence ID" value="NZ_BKBC01000094.1"/>
</dbReference>
<dbReference type="Proteomes" id="UP000321089">
    <property type="component" value="Unassembled WGS sequence"/>
</dbReference>
<sequence>MSEAKRIQTNVIIAENEGLFFKEVEFDFDSIPSEFWKLRNQGARIFMVNNIDEKIEVKAYSTRDRAVMFNAWITKNISYKVVAQSLKCCLDSGLGDNNNNNEGGFFQQYPDYSRNIVGTGITDKDGYPTVYGPLYHMTKVINFGDFLEMDLPRGEKFKESDKVEVLSAEIVGTHDDLLNPEPIYNKEEKEIMIPDPFSISGYKIIKTSQLSEFDPPLYQYPKLREKMCIKIRLKVVRTEHLEIETVHHI</sequence>